<reference evidence="2 3" key="1">
    <citation type="submission" date="2016-07" db="EMBL/GenBank/DDBJ databases">
        <title>Pervasive Adenine N6-methylation of Active Genes in Fungi.</title>
        <authorList>
            <consortium name="DOE Joint Genome Institute"/>
            <person name="Mondo S.J."/>
            <person name="Dannebaum R.O."/>
            <person name="Kuo R.C."/>
            <person name="Labutti K."/>
            <person name="Haridas S."/>
            <person name="Kuo A."/>
            <person name="Salamov A."/>
            <person name="Ahrendt S.R."/>
            <person name="Lipzen A."/>
            <person name="Sullivan W."/>
            <person name="Andreopoulos W.B."/>
            <person name="Clum A."/>
            <person name="Lindquist E."/>
            <person name="Daum C."/>
            <person name="Ramamoorthy G.K."/>
            <person name="Gryganskyi A."/>
            <person name="Culley D."/>
            <person name="Magnuson J.K."/>
            <person name="James T.Y."/>
            <person name="O'Malley M.A."/>
            <person name="Stajich J.E."/>
            <person name="Spatafora J.W."/>
            <person name="Visel A."/>
            <person name="Grigoriev I.V."/>
        </authorList>
    </citation>
    <scope>NUCLEOTIDE SEQUENCE [LARGE SCALE GENOMIC DNA]</scope>
    <source>
        <strain evidence="2 3">ATCC 12442</strain>
    </source>
</reference>
<dbReference type="Proteomes" id="UP000193922">
    <property type="component" value="Unassembled WGS sequence"/>
</dbReference>
<name>A0A1Y1W139_9FUNG</name>
<dbReference type="AlphaFoldDB" id="A0A1Y1W139"/>
<evidence type="ECO:0000313" key="3">
    <source>
        <dbReference type="Proteomes" id="UP000193922"/>
    </source>
</evidence>
<comment type="caution">
    <text evidence="2">The sequence shown here is derived from an EMBL/GenBank/DDBJ whole genome shotgun (WGS) entry which is preliminary data.</text>
</comment>
<keyword evidence="3" id="KW-1185">Reference proteome</keyword>
<proteinExistence type="predicted"/>
<dbReference type="GeneID" id="63805116"/>
<dbReference type="EMBL" id="MCFD01000014">
    <property type="protein sequence ID" value="ORX66834.1"/>
    <property type="molecule type" value="Genomic_DNA"/>
</dbReference>
<sequence length="93" mass="10891">MKMIIEAKDRLADSGSWVVALNMCFAITIYLRYFSGEYTFHRPIRLLEDINYIPQRVNIGFNNINPQHIKEDGLKNKRLLRCLPGILAFKAEY</sequence>
<feature type="non-terminal residue" evidence="2">
    <location>
        <position position="93"/>
    </location>
</feature>
<organism evidence="2 3">
    <name type="scientific">Linderina pennispora</name>
    <dbReference type="NCBI Taxonomy" id="61395"/>
    <lineage>
        <taxon>Eukaryota</taxon>
        <taxon>Fungi</taxon>
        <taxon>Fungi incertae sedis</taxon>
        <taxon>Zoopagomycota</taxon>
        <taxon>Kickxellomycotina</taxon>
        <taxon>Kickxellomycetes</taxon>
        <taxon>Kickxellales</taxon>
        <taxon>Kickxellaceae</taxon>
        <taxon>Linderina</taxon>
    </lineage>
</organism>
<keyword evidence="1" id="KW-1133">Transmembrane helix</keyword>
<accession>A0A1Y1W139</accession>
<protein>
    <submittedName>
        <fullName evidence="2">Uncharacterized protein</fullName>
    </submittedName>
</protein>
<keyword evidence="1" id="KW-0472">Membrane</keyword>
<gene>
    <name evidence="2" type="ORF">DL89DRAFT_269879</name>
</gene>
<evidence type="ECO:0000256" key="1">
    <source>
        <dbReference type="SAM" id="Phobius"/>
    </source>
</evidence>
<keyword evidence="1" id="KW-0812">Transmembrane</keyword>
<feature type="transmembrane region" description="Helical" evidence="1">
    <location>
        <begin position="15"/>
        <end position="35"/>
    </location>
</feature>
<dbReference type="RefSeq" id="XP_040740793.1">
    <property type="nucleotide sequence ID" value="XM_040888468.1"/>
</dbReference>
<evidence type="ECO:0000313" key="2">
    <source>
        <dbReference type="EMBL" id="ORX66834.1"/>
    </source>
</evidence>